<reference evidence="3" key="2">
    <citation type="submission" date="2020-09" db="EMBL/GenBank/DDBJ databases">
        <authorList>
            <person name="Sun Q."/>
            <person name="Zhou Y."/>
        </authorList>
    </citation>
    <scope>NUCLEOTIDE SEQUENCE</scope>
    <source>
        <strain evidence="3">CGMCC 1.16067</strain>
    </source>
</reference>
<dbReference type="Proteomes" id="UP000649179">
    <property type="component" value="Unassembled WGS sequence"/>
</dbReference>
<accession>A0A917BIE4</accession>
<dbReference type="CDD" id="cd17788">
    <property type="entry name" value="CBS_pair_bac"/>
    <property type="match status" value="1"/>
</dbReference>
<dbReference type="AlphaFoldDB" id="A0A917BIE4"/>
<dbReference type="RefSeq" id="WP_188779134.1">
    <property type="nucleotide sequence ID" value="NZ_BMKQ01000001.1"/>
</dbReference>
<dbReference type="Gene3D" id="3.10.580.10">
    <property type="entry name" value="CBS-domain"/>
    <property type="match status" value="1"/>
</dbReference>
<reference evidence="3" key="1">
    <citation type="journal article" date="2014" name="Int. J. Syst. Evol. Microbiol.">
        <title>Complete genome sequence of Corynebacterium casei LMG S-19264T (=DSM 44701T), isolated from a smear-ripened cheese.</title>
        <authorList>
            <consortium name="US DOE Joint Genome Institute (JGI-PGF)"/>
            <person name="Walter F."/>
            <person name="Albersmeier A."/>
            <person name="Kalinowski J."/>
            <person name="Ruckert C."/>
        </authorList>
    </citation>
    <scope>NUCLEOTIDE SEQUENCE</scope>
    <source>
        <strain evidence="3">CGMCC 1.16067</strain>
    </source>
</reference>
<dbReference type="EMBL" id="BMKQ01000001">
    <property type="protein sequence ID" value="GGF41418.1"/>
    <property type="molecule type" value="Genomic_DNA"/>
</dbReference>
<name>A0A917BIE4_9ACTN</name>
<organism evidence="3 4">
    <name type="scientific">Marmoricola endophyticus</name>
    <dbReference type="NCBI Taxonomy" id="2040280"/>
    <lineage>
        <taxon>Bacteria</taxon>
        <taxon>Bacillati</taxon>
        <taxon>Actinomycetota</taxon>
        <taxon>Actinomycetes</taxon>
        <taxon>Propionibacteriales</taxon>
        <taxon>Nocardioidaceae</taxon>
        <taxon>Marmoricola</taxon>
    </lineage>
</organism>
<dbReference type="PROSITE" id="PS51371">
    <property type="entry name" value="CBS"/>
    <property type="match status" value="2"/>
</dbReference>
<sequence length="160" mass="17204">MRAEDLREDFPSIEVGATAQEAARLIGAERHSAVIVVDQGRPVTVLTASQVLGAMVPGYLQEDPNLVRVYGERAADACAGRLDAKTVKDLLPPKDRRTELPVVDDDATTLECAALMSRLKMPILVVASDEKDGVMLGAITASRVLQHLVARPEQPEQPAP</sequence>
<evidence type="ECO:0000259" key="2">
    <source>
        <dbReference type="PROSITE" id="PS51371"/>
    </source>
</evidence>
<comment type="caution">
    <text evidence="3">The sequence shown here is derived from an EMBL/GenBank/DDBJ whole genome shotgun (WGS) entry which is preliminary data.</text>
</comment>
<evidence type="ECO:0000313" key="4">
    <source>
        <dbReference type="Proteomes" id="UP000649179"/>
    </source>
</evidence>
<dbReference type="InterPro" id="IPR046342">
    <property type="entry name" value="CBS_dom_sf"/>
</dbReference>
<feature type="domain" description="CBS" evidence="2">
    <location>
        <begin position="6"/>
        <end position="62"/>
    </location>
</feature>
<dbReference type="SUPFAM" id="SSF54631">
    <property type="entry name" value="CBS-domain pair"/>
    <property type="match status" value="1"/>
</dbReference>
<feature type="domain" description="CBS" evidence="2">
    <location>
        <begin position="96"/>
        <end position="156"/>
    </location>
</feature>
<evidence type="ECO:0000313" key="3">
    <source>
        <dbReference type="EMBL" id="GGF41418.1"/>
    </source>
</evidence>
<proteinExistence type="predicted"/>
<keyword evidence="1" id="KW-0129">CBS domain</keyword>
<evidence type="ECO:0000256" key="1">
    <source>
        <dbReference type="PROSITE-ProRule" id="PRU00703"/>
    </source>
</evidence>
<gene>
    <name evidence="3" type="ORF">GCM10011519_14030</name>
</gene>
<dbReference type="SMART" id="SM00116">
    <property type="entry name" value="CBS"/>
    <property type="match status" value="2"/>
</dbReference>
<keyword evidence="4" id="KW-1185">Reference proteome</keyword>
<protein>
    <recommendedName>
        <fullName evidence="2">CBS domain-containing protein</fullName>
    </recommendedName>
</protein>
<dbReference type="Pfam" id="PF00571">
    <property type="entry name" value="CBS"/>
    <property type="match status" value="2"/>
</dbReference>
<dbReference type="InterPro" id="IPR000644">
    <property type="entry name" value="CBS_dom"/>
</dbReference>